<accession>A0A1T0ABB8</accession>
<comment type="subcellular location">
    <subcellularLocation>
        <location evidence="1">Cell envelope</location>
    </subcellularLocation>
    <subcellularLocation>
        <location evidence="12">Cell membrane</location>
    </subcellularLocation>
</comment>
<comment type="function">
    <text evidence="12">Involved in lipopolysaccharide (LPS) biosynthesis. Catalyzes the transfer of 3-deoxy-D-manno-octulosonate (Kdo) residue(s) from CMP-Kdo to lipid IV(A), the tetraacyldisaccharide-1,4'-bisphosphate precursor of lipid A.</text>
</comment>
<evidence type="ECO:0000256" key="11">
    <source>
        <dbReference type="PIRSR" id="PIRSR639901-2"/>
    </source>
</evidence>
<evidence type="ECO:0000313" key="16">
    <source>
        <dbReference type="Proteomes" id="UP000190435"/>
    </source>
</evidence>
<evidence type="ECO:0000313" key="15">
    <source>
        <dbReference type="EMBL" id="OOR92958.1"/>
    </source>
</evidence>
<evidence type="ECO:0000256" key="9">
    <source>
        <dbReference type="ARBA" id="ARBA00049183"/>
    </source>
</evidence>
<dbReference type="UniPathway" id="UPA00958"/>
<evidence type="ECO:0000256" key="2">
    <source>
        <dbReference type="ARBA" id="ARBA00004713"/>
    </source>
</evidence>
<feature type="active site" description="Proton acceptor" evidence="10">
    <location>
        <position position="102"/>
    </location>
</feature>
<keyword evidence="6" id="KW-0472">Membrane</keyword>
<sequence length="489" mass="53778">MKNAMITKSAHHSPVCPPWYYRLAIALARPIYRLLVWKKSRTRTTYQREAAERFGRAFLPVPSAVDNLQNTHDNQAQFGRFSQGLPAGNGRLIWCHAVSLGEINTAFPMLKILLNQGFRLWITSTTQTGFARTAALFADELGKSVNHSFVPVDSAPVVRRFLRHVQPALAVFIETELWATTLYELKRAKIPAVMVNARLSEKSYASYAKFATVSAGMMANLTKIIAQDEKSAERFVALGASDDKVVRAPSLKWAQAGQWSAAHDALYAKVCAWLGVDGNSKISTNANFSNTANPRRPIWVMASTHDTEECLALLAHQKVLSCEPNALLILVPRHPERFDDVAKLCAELGFAPARRAHDDAIKADTQVYLADSMGELLVWYRTADVAVVAGSFVDVGGHNPIEPASFAKPVIMGEFVKNCELLVQKLAQAGALMQVKNTPDELANALLVYLCDQQKAERAGQAGKTLTERYANAAWVQASLTLAVLGDEM</sequence>
<keyword evidence="16" id="KW-1185">Reference proteome</keyword>
<evidence type="ECO:0000256" key="12">
    <source>
        <dbReference type="RuleBase" id="RU365103"/>
    </source>
</evidence>
<dbReference type="FunFam" id="3.40.50.2000:FF:000032">
    <property type="entry name" value="3-deoxy-D-manno-octulosonic acid transferase"/>
    <property type="match status" value="1"/>
</dbReference>
<gene>
    <name evidence="15" type="ORF">B0181_01060</name>
</gene>
<dbReference type="InterPro" id="IPR001296">
    <property type="entry name" value="Glyco_trans_1"/>
</dbReference>
<comment type="caution">
    <text evidence="15">The sequence shown here is derived from an EMBL/GenBank/DDBJ whole genome shotgun (WGS) entry which is preliminary data.</text>
</comment>
<dbReference type="Pfam" id="PF00534">
    <property type="entry name" value="Glycos_transf_1"/>
    <property type="match status" value="1"/>
</dbReference>
<dbReference type="Proteomes" id="UP000190435">
    <property type="component" value="Unassembled WGS sequence"/>
</dbReference>
<evidence type="ECO:0000256" key="6">
    <source>
        <dbReference type="ARBA" id="ARBA00022519"/>
    </source>
</evidence>
<evidence type="ECO:0000256" key="10">
    <source>
        <dbReference type="PIRSR" id="PIRSR639901-1"/>
    </source>
</evidence>
<feature type="site" description="Transition state stabilizer" evidence="11">
    <location>
        <position position="174"/>
    </location>
</feature>
<evidence type="ECO:0000256" key="8">
    <source>
        <dbReference type="ARBA" id="ARBA00031445"/>
    </source>
</evidence>
<comment type="catalytic activity">
    <reaction evidence="9 12">
        <text>lipid IVA (E. coli) + CMP-3-deoxy-beta-D-manno-octulosonate = alpha-Kdo-(2-&gt;6)-lipid IVA (E. coli) + CMP + H(+)</text>
        <dbReference type="Rhea" id="RHEA:28066"/>
        <dbReference type="ChEBI" id="CHEBI:15378"/>
        <dbReference type="ChEBI" id="CHEBI:58603"/>
        <dbReference type="ChEBI" id="CHEBI:60364"/>
        <dbReference type="ChEBI" id="CHEBI:60377"/>
        <dbReference type="ChEBI" id="CHEBI:85987"/>
        <dbReference type="EC" id="2.4.99.12"/>
    </reaction>
</comment>
<dbReference type="GO" id="GO:0005886">
    <property type="term" value="C:plasma membrane"/>
    <property type="evidence" value="ECO:0007669"/>
    <property type="project" value="UniProtKB-SubCell"/>
</dbReference>
<dbReference type="InterPro" id="IPR038107">
    <property type="entry name" value="Glycos_transf_N_sf"/>
</dbReference>
<feature type="domain" description="Glycosyl transferase family 1" evidence="13">
    <location>
        <begin position="357"/>
        <end position="464"/>
    </location>
</feature>
<dbReference type="PANTHER" id="PTHR42755">
    <property type="entry name" value="3-DEOXY-MANNO-OCTULOSONATE CYTIDYLYLTRANSFERASE"/>
    <property type="match status" value="1"/>
</dbReference>
<evidence type="ECO:0000256" key="1">
    <source>
        <dbReference type="ARBA" id="ARBA00004196"/>
    </source>
</evidence>
<dbReference type="EC" id="2.4.99.12" evidence="4 12"/>
<evidence type="ECO:0000256" key="4">
    <source>
        <dbReference type="ARBA" id="ARBA00012621"/>
    </source>
</evidence>
<keyword evidence="6" id="KW-0997">Cell inner membrane</keyword>
<dbReference type="AlphaFoldDB" id="A0A1T0ABB8"/>
<keyword evidence="12" id="KW-1003">Cell membrane</keyword>
<evidence type="ECO:0000256" key="5">
    <source>
        <dbReference type="ARBA" id="ARBA00019077"/>
    </source>
</evidence>
<dbReference type="Gene3D" id="3.40.50.11720">
    <property type="entry name" value="3-Deoxy-D-manno-octulosonic-acid transferase, N-terminal domain"/>
    <property type="match status" value="1"/>
</dbReference>
<dbReference type="STRING" id="34060.B0181_01060"/>
<dbReference type="GO" id="GO:0009245">
    <property type="term" value="P:lipid A biosynthetic process"/>
    <property type="evidence" value="ECO:0007669"/>
    <property type="project" value="TreeGrafter"/>
</dbReference>
<dbReference type="GO" id="GO:0043842">
    <property type="term" value="F:Kdo transferase activity"/>
    <property type="evidence" value="ECO:0007669"/>
    <property type="project" value="UniProtKB-EC"/>
</dbReference>
<evidence type="ECO:0000259" key="13">
    <source>
        <dbReference type="Pfam" id="PF00534"/>
    </source>
</evidence>
<dbReference type="Gene3D" id="3.40.50.2000">
    <property type="entry name" value="Glycogen Phosphorylase B"/>
    <property type="match status" value="1"/>
</dbReference>
<comment type="similarity">
    <text evidence="3">Belongs to the glycosyltransferase group 1 family. Glycosyltransferase 30 subfamily.</text>
</comment>
<dbReference type="InterPro" id="IPR039901">
    <property type="entry name" value="Kdotransferase"/>
</dbReference>
<proteinExistence type="inferred from homology"/>
<keyword evidence="12" id="KW-0448">Lipopolysaccharide biosynthesis</keyword>
<organism evidence="15 16">
    <name type="scientific">Moraxella caviae</name>
    <dbReference type="NCBI Taxonomy" id="34060"/>
    <lineage>
        <taxon>Bacteria</taxon>
        <taxon>Pseudomonadati</taxon>
        <taxon>Pseudomonadota</taxon>
        <taxon>Gammaproteobacteria</taxon>
        <taxon>Moraxellales</taxon>
        <taxon>Moraxellaceae</taxon>
        <taxon>Moraxella</taxon>
    </lineage>
</organism>
<comment type="pathway">
    <text evidence="2 12">Bacterial outer membrane biogenesis; LPS core biosynthesis.</text>
</comment>
<reference evidence="15 16" key="1">
    <citation type="submission" date="2017-02" db="EMBL/GenBank/DDBJ databases">
        <title>Draft genome sequence of Moraxella caviae CCUG 355 type strain.</title>
        <authorList>
            <person name="Engstrom-Jakobsson H."/>
            <person name="Salva-Serra F."/>
            <person name="Thorell K."/>
            <person name="Gonzales-Siles L."/>
            <person name="Karlsson R."/>
            <person name="Boulund F."/>
            <person name="Engstrand L."/>
            <person name="Moore E."/>
        </authorList>
    </citation>
    <scope>NUCLEOTIDE SEQUENCE [LARGE SCALE GENOMIC DNA]</scope>
    <source>
        <strain evidence="15 16">CCUG 355</strain>
    </source>
</reference>
<protein>
    <recommendedName>
        <fullName evidence="5 12">3-deoxy-D-manno-octulosonic acid transferase</fullName>
        <shortName evidence="12">Kdo transferase</shortName>
        <ecNumber evidence="4 12">2.4.99.12</ecNumber>
    </recommendedName>
    <alternativeName>
        <fullName evidence="8 12">Lipid IV(A) 3-deoxy-D-manno-octulosonic acid transferase</fullName>
    </alternativeName>
</protein>
<feature type="domain" description="3-deoxy-D-manno-octulosonic-acid transferase N-terminal" evidence="14">
    <location>
        <begin position="77"/>
        <end position="254"/>
    </location>
</feature>
<dbReference type="GO" id="GO:0030313">
    <property type="term" value="C:cell envelope"/>
    <property type="evidence" value="ECO:0007669"/>
    <property type="project" value="UniProtKB-SubCell"/>
</dbReference>
<dbReference type="SUPFAM" id="SSF53756">
    <property type="entry name" value="UDP-Glycosyltransferase/glycogen phosphorylase"/>
    <property type="match status" value="1"/>
</dbReference>
<dbReference type="PANTHER" id="PTHR42755:SF1">
    <property type="entry name" value="3-DEOXY-D-MANNO-OCTULOSONIC ACID TRANSFERASE, MITOCHONDRIAL-RELATED"/>
    <property type="match status" value="1"/>
</dbReference>
<dbReference type="GO" id="GO:0009244">
    <property type="term" value="P:lipopolysaccharide core region biosynthetic process"/>
    <property type="evidence" value="ECO:0007669"/>
    <property type="project" value="UniProtKB-UniRule"/>
</dbReference>
<evidence type="ECO:0000256" key="7">
    <source>
        <dbReference type="ARBA" id="ARBA00022679"/>
    </source>
</evidence>
<evidence type="ECO:0000256" key="3">
    <source>
        <dbReference type="ARBA" id="ARBA00006380"/>
    </source>
</evidence>
<dbReference type="EMBL" id="MUXU01000007">
    <property type="protein sequence ID" value="OOR92958.1"/>
    <property type="molecule type" value="Genomic_DNA"/>
</dbReference>
<dbReference type="Pfam" id="PF04413">
    <property type="entry name" value="Glycos_transf_N"/>
    <property type="match status" value="1"/>
</dbReference>
<evidence type="ECO:0000259" key="14">
    <source>
        <dbReference type="Pfam" id="PF04413"/>
    </source>
</evidence>
<feature type="site" description="Transition state stabilizer" evidence="11">
    <location>
        <position position="252"/>
    </location>
</feature>
<keyword evidence="7 12" id="KW-0808">Transferase</keyword>
<name>A0A1T0ABB8_9GAMM</name>
<dbReference type="InterPro" id="IPR007507">
    <property type="entry name" value="Glycos_transf_N"/>
</dbReference>